<protein>
    <recommendedName>
        <fullName evidence="6">Ribosomal RNA small subunit methyltransferase I</fullName>
        <ecNumber evidence="6">2.1.1.198</ecNumber>
    </recommendedName>
    <alternativeName>
        <fullName evidence="6">16S rRNA 2'-O-ribose C1402 methyltransferase</fullName>
    </alternativeName>
    <alternativeName>
        <fullName evidence="6">rRNA (cytidine-2'-O-)-methyltransferase RsmI</fullName>
    </alternativeName>
</protein>
<comment type="similarity">
    <text evidence="6">Belongs to the methyltransferase superfamily. RsmI family.</text>
</comment>
<dbReference type="InterPro" id="IPR014776">
    <property type="entry name" value="4pyrrole_Mease_sub2"/>
</dbReference>
<keyword evidence="1 6" id="KW-0963">Cytoplasm</keyword>
<evidence type="ECO:0000313" key="9">
    <source>
        <dbReference type="Proteomes" id="UP000009149"/>
    </source>
</evidence>
<evidence type="ECO:0000256" key="1">
    <source>
        <dbReference type="ARBA" id="ARBA00022490"/>
    </source>
</evidence>
<dbReference type="Gene3D" id="3.40.1010.10">
    <property type="entry name" value="Cobalt-precorrin-4 Transmethylase, Domain 1"/>
    <property type="match status" value="1"/>
</dbReference>
<gene>
    <name evidence="6" type="primary">rsmI</name>
    <name evidence="8" type="ordered locus">Minf_0251</name>
</gene>
<dbReference type="InterPro" id="IPR000878">
    <property type="entry name" value="4pyrrol_Mease"/>
</dbReference>
<dbReference type="Gene3D" id="3.30.950.10">
    <property type="entry name" value="Methyltransferase, Cobalt-precorrin-4 Transmethylase, Domain 2"/>
    <property type="match status" value="1"/>
</dbReference>
<evidence type="ECO:0000256" key="5">
    <source>
        <dbReference type="ARBA" id="ARBA00022691"/>
    </source>
</evidence>
<dbReference type="PANTHER" id="PTHR46111">
    <property type="entry name" value="RIBOSOMAL RNA SMALL SUBUNIT METHYLTRANSFERASE I"/>
    <property type="match status" value="1"/>
</dbReference>
<evidence type="ECO:0000256" key="2">
    <source>
        <dbReference type="ARBA" id="ARBA00022552"/>
    </source>
</evidence>
<dbReference type="CDD" id="cd11648">
    <property type="entry name" value="RsmI"/>
    <property type="match status" value="1"/>
</dbReference>
<reference evidence="8 9" key="1">
    <citation type="journal article" date="2008" name="Biol. Direct">
        <title>Complete genome sequence of the extremely acidophilic methanotroph isolate V4, Methylacidiphilum infernorum, a representative of the bacterial phylum Verrucomicrobia.</title>
        <authorList>
            <person name="Hou S."/>
            <person name="Makarova K.S."/>
            <person name="Saw J.H."/>
            <person name="Senin P."/>
            <person name="Ly B.V."/>
            <person name="Zhou Z."/>
            <person name="Ren Y."/>
            <person name="Wang J."/>
            <person name="Galperin M.Y."/>
            <person name="Omelchenko M.V."/>
            <person name="Wolf Y.I."/>
            <person name="Yutin N."/>
            <person name="Koonin E.V."/>
            <person name="Stott M.B."/>
            <person name="Mountain B.W."/>
            <person name="Crowe M.A."/>
            <person name="Smirnova A.V."/>
            <person name="Dunfield P.F."/>
            <person name="Feng L."/>
            <person name="Wang L."/>
            <person name="Alam M."/>
        </authorList>
    </citation>
    <scope>NUCLEOTIDE SEQUENCE [LARGE SCALE GENOMIC DNA]</scope>
    <source>
        <strain evidence="9">Isolate V4</strain>
    </source>
</reference>
<dbReference type="InterPro" id="IPR008189">
    <property type="entry name" value="rRNA_ssu_MeTfrase_I"/>
</dbReference>
<feature type="domain" description="Tetrapyrrole methylase" evidence="7">
    <location>
        <begin position="39"/>
        <end position="237"/>
    </location>
</feature>
<comment type="subcellular location">
    <subcellularLocation>
        <location evidence="6">Cytoplasm</location>
    </subcellularLocation>
</comment>
<keyword evidence="3 6" id="KW-0489">Methyltransferase</keyword>
<evidence type="ECO:0000259" key="7">
    <source>
        <dbReference type="Pfam" id="PF00590"/>
    </source>
</evidence>
<dbReference type="FunFam" id="3.40.1010.10:FF:000007">
    <property type="entry name" value="Ribosomal RNA small subunit methyltransferase I"/>
    <property type="match status" value="1"/>
</dbReference>
<organism evidence="8 9">
    <name type="scientific">Methylacidiphilum infernorum (isolate V4)</name>
    <name type="common">Methylokorus infernorum (strain V4)</name>
    <dbReference type="NCBI Taxonomy" id="481448"/>
    <lineage>
        <taxon>Bacteria</taxon>
        <taxon>Pseudomonadati</taxon>
        <taxon>Verrucomicrobiota</taxon>
        <taxon>Methylacidiphilae</taxon>
        <taxon>Methylacidiphilales</taxon>
        <taxon>Methylacidiphilaceae</taxon>
        <taxon>Methylacidiphilum (ex Ratnadevi et al. 2023)</taxon>
    </lineage>
</organism>
<proteinExistence type="inferred from homology"/>
<dbReference type="Pfam" id="PF00590">
    <property type="entry name" value="TP_methylase"/>
    <property type="match status" value="1"/>
</dbReference>
<dbReference type="eggNOG" id="COG0313">
    <property type="taxonomic scope" value="Bacteria"/>
</dbReference>
<keyword evidence="5 6" id="KW-0949">S-adenosyl-L-methionine</keyword>
<comment type="catalytic activity">
    <reaction evidence="6">
        <text>cytidine(1402) in 16S rRNA + S-adenosyl-L-methionine = 2'-O-methylcytidine(1402) in 16S rRNA + S-adenosyl-L-homocysteine + H(+)</text>
        <dbReference type="Rhea" id="RHEA:42924"/>
        <dbReference type="Rhea" id="RHEA-COMP:10285"/>
        <dbReference type="Rhea" id="RHEA-COMP:10286"/>
        <dbReference type="ChEBI" id="CHEBI:15378"/>
        <dbReference type="ChEBI" id="CHEBI:57856"/>
        <dbReference type="ChEBI" id="CHEBI:59789"/>
        <dbReference type="ChEBI" id="CHEBI:74495"/>
        <dbReference type="ChEBI" id="CHEBI:82748"/>
        <dbReference type="EC" id="2.1.1.198"/>
    </reaction>
</comment>
<evidence type="ECO:0000256" key="4">
    <source>
        <dbReference type="ARBA" id="ARBA00022679"/>
    </source>
</evidence>
<keyword evidence="4 6" id="KW-0808">Transferase</keyword>
<dbReference type="AlphaFoldDB" id="B3DXS7"/>
<evidence type="ECO:0000256" key="3">
    <source>
        <dbReference type="ARBA" id="ARBA00022603"/>
    </source>
</evidence>
<dbReference type="KEGG" id="min:Minf_0251"/>
<keyword evidence="2 6" id="KW-0698">rRNA processing</keyword>
<dbReference type="InterPro" id="IPR035996">
    <property type="entry name" value="4pyrrol_Methylase_sf"/>
</dbReference>
<dbReference type="PIRSF" id="PIRSF005917">
    <property type="entry name" value="MTase_YraL"/>
    <property type="match status" value="1"/>
</dbReference>
<dbReference type="HAMAP" id="MF_01877">
    <property type="entry name" value="16SrRNA_methyltr_I"/>
    <property type="match status" value="1"/>
</dbReference>
<dbReference type="RefSeq" id="WP_012462593.1">
    <property type="nucleotide sequence ID" value="NC_010794.1"/>
</dbReference>
<dbReference type="NCBIfam" id="TIGR00096">
    <property type="entry name" value="16S rRNA (cytidine(1402)-2'-O)-methyltransferase"/>
    <property type="match status" value="1"/>
</dbReference>
<evidence type="ECO:0000256" key="6">
    <source>
        <dbReference type="HAMAP-Rule" id="MF_01877"/>
    </source>
</evidence>
<dbReference type="GO" id="GO:0070677">
    <property type="term" value="F:rRNA (cytosine-2'-O-)-methyltransferase activity"/>
    <property type="evidence" value="ECO:0007669"/>
    <property type="project" value="UniProtKB-UniRule"/>
</dbReference>
<dbReference type="Proteomes" id="UP000009149">
    <property type="component" value="Chromosome"/>
</dbReference>
<sequence length="276" mass="31132">MSVRIVVRFLLYYKTEGSIKTASPMIETIKNINKTVGRLFVVGTPIGNLEDITYKAIKILKEVDIVASEDTRKTLILFQKWEIKRPLFTYNKINEEKKALKLIESLLKGKNIALVSEAGMPCISDPGERLIKKCIEKQIPFEVVPGPSAVLQALVLSGFRTTPFYFGGFLPIKSKARKSEWREAATRPYSSVYFESPHRLLSSLDDACGTIPDCLLCLAKEMTKKFEEVLRGKPKELLAQLQEIKIKGEFCIVVDGYGYTKEKAQKLSTDTLNEIT</sequence>
<evidence type="ECO:0000313" key="8">
    <source>
        <dbReference type="EMBL" id="ACD82311.1"/>
    </source>
</evidence>
<accession>B3DXS7</accession>
<dbReference type="HOGENOM" id="CLU_044779_4_0_0"/>
<dbReference type="SUPFAM" id="SSF53790">
    <property type="entry name" value="Tetrapyrrole methylase"/>
    <property type="match status" value="1"/>
</dbReference>
<dbReference type="GO" id="GO:0005737">
    <property type="term" value="C:cytoplasm"/>
    <property type="evidence" value="ECO:0007669"/>
    <property type="project" value="UniProtKB-SubCell"/>
</dbReference>
<dbReference type="EC" id="2.1.1.198" evidence="6"/>
<dbReference type="EMBL" id="CP000975">
    <property type="protein sequence ID" value="ACD82311.1"/>
    <property type="molecule type" value="Genomic_DNA"/>
</dbReference>
<dbReference type="PANTHER" id="PTHR46111:SF1">
    <property type="entry name" value="RIBOSOMAL RNA SMALL SUBUNIT METHYLTRANSFERASE I"/>
    <property type="match status" value="1"/>
</dbReference>
<name>B3DXS7_METI4</name>
<dbReference type="STRING" id="481448.Minf_0251"/>
<dbReference type="InterPro" id="IPR014777">
    <property type="entry name" value="4pyrrole_Mease_sub1"/>
</dbReference>
<comment type="function">
    <text evidence="6">Catalyzes the 2'-O-methylation of the ribose of cytidine 1402 (C1402) in 16S rRNA.</text>
</comment>